<evidence type="ECO:0000313" key="3">
    <source>
        <dbReference type="Proteomes" id="UP000285112"/>
    </source>
</evidence>
<evidence type="ECO:0000313" key="2">
    <source>
        <dbReference type="EMBL" id="RJQ84069.1"/>
    </source>
</evidence>
<dbReference type="EMBL" id="QZFV01000089">
    <property type="protein sequence ID" value="RJQ84069.1"/>
    <property type="molecule type" value="Genomic_DNA"/>
</dbReference>
<proteinExistence type="predicted"/>
<keyword evidence="3" id="KW-1185">Reference proteome</keyword>
<name>A0A419I2C8_9PSEU</name>
<feature type="region of interest" description="Disordered" evidence="1">
    <location>
        <begin position="1"/>
        <end position="78"/>
    </location>
</feature>
<feature type="compositionally biased region" description="Pro residues" evidence="1">
    <location>
        <begin position="1"/>
        <end position="13"/>
    </location>
</feature>
<protein>
    <submittedName>
        <fullName evidence="2">Uncharacterized protein</fullName>
    </submittedName>
</protein>
<gene>
    <name evidence="2" type="ORF">D5S19_18120</name>
</gene>
<accession>A0A419I2C8</accession>
<organism evidence="2 3">
    <name type="scientific">Amycolatopsis panacis</name>
    <dbReference type="NCBI Taxonomy" id="2340917"/>
    <lineage>
        <taxon>Bacteria</taxon>
        <taxon>Bacillati</taxon>
        <taxon>Actinomycetota</taxon>
        <taxon>Actinomycetes</taxon>
        <taxon>Pseudonocardiales</taxon>
        <taxon>Pseudonocardiaceae</taxon>
        <taxon>Amycolatopsis</taxon>
    </lineage>
</organism>
<comment type="caution">
    <text evidence="2">The sequence shown here is derived from an EMBL/GenBank/DDBJ whole genome shotgun (WGS) entry which is preliminary data.</text>
</comment>
<evidence type="ECO:0000256" key="1">
    <source>
        <dbReference type="SAM" id="MobiDB-lite"/>
    </source>
</evidence>
<dbReference type="Proteomes" id="UP000285112">
    <property type="component" value="Unassembled WGS sequence"/>
</dbReference>
<sequence length="98" mass="9587">MPPAAPRPLPATRPPGRRRTARASSPSVAPGSPGGGVTGGSAPPRPPRCVPTLVSPRPAGSGPLPGHPGGGKPTLDPTACVRFDAGLRGADGPTVVHL</sequence>
<reference evidence="2 3" key="1">
    <citation type="submission" date="2018-09" db="EMBL/GenBank/DDBJ databases">
        <title>YIM PH 21725 draft genome.</title>
        <authorList>
            <person name="Miao C."/>
        </authorList>
    </citation>
    <scope>NUCLEOTIDE SEQUENCE [LARGE SCALE GENOMIC DNA]</scope>
    <source>
        <strain evidence="3">YIM PH21725</strain>
    </source>
</reference>
<dbReference type="AlphaFoldDB" id="A0A419I2C8"/>
<feature type="compositionally biased region" description="Low complexity" evidence="1">
    <location>
        <begin position="22"/>
        <end position="31"/>
    </location>
</feature>